<keyword evidence="2" id="KW-1185">Reference proteome</keyword>
<dbReference type="GO" id="GO:0032259">
    <property type="term" value="P:methylation"/>
    <property type="evidence" value="ECO:0007669"/>
    <property type="project" value="UniProtKB-KW"/>
</dbReference>
<dbReference type="InterPro" id="IPR029063">
    <property type="entry name" value="SAM-dependent_MTases_sf"/>
</dbReference>
<evidence type="ECO:0000313" key="1">
    <source>
        <dbReference type="EMBL" id="PWD84981.1"/>
    </source>
</evidence>
<keyword evidence="1" id="KW-0489">Methyltransferase</keyword>
<dbReference type="AlphaFoldDB" id="A0A2U2AP44"/>
<accession>A0A2U2AP44</accession>
<comment type="caution">
    <text evidence="1">The sequence shown here is derived from an EMBL/GenBank/DDBJ whole genome shotgun (WGS) entry which is preliminary data.</text>
</comment>
<dbReference type="Pfam" id="PF10294">
    <property type="entry name" value="Methyltransf_16"/>
    <property type="match status" value="1"/>
</dbReference>
<proteinExistence type="predicted"/>
<dbReference type="Gene3D" id="3.40.50.150">
    <property type="entry name" value="Vaccinia Virus protein VP39"/>
    <property type="match status" value="1"/>
</dbReference>
<evidence type="ECO:0000313" key="2">
    <source>
        <dbReference type="Proteomes" id="UP000244948"/>
    </source>
</evidence>
<name>A0A2U2AP44_9GAMM</name>
<reference evidence="1 2" key="1">
    <citation type="journal article" date="2018" name="Genome Announc.">
        <title>Ignatzschineria cameli sp. nov., isolated from necrotic foot tissue of dromedaries (Camelus dromedarius) and associated maggots (Wohlfahrtia species) in Dubai.</title>
        <authorList>
            <person name="Tsang C.C."/>
            <person name="Tang J.Y."/>
            <person name="Fong J.Y."/>
            <person name="Kinne J."/>
            <person name="Lee H.H."/>
            <person name="Joseph M."/>
            <person name="Jose S."/>
            <person name="Schuster R.K."/>
            <person name="Tang Y."/>
            <person name="Sivakumar S."/>
            <person name="Chen J.H."/>
            <person name="Teng J.L."/>
            <person name="Lau S.K."/>
            <person name="Wernery U."/>
            <person name="Woo P.C."/>
        </authorList>
    </citation>
    <scope>NUCLEOTIDE SEQUENCE [LARGE SCALE GENOMIC DNA]</scope>
    <source>
        <strain evidence="1 2">KCTC 22643</strain>
    </source>
</reference>
<dbReference type="InterPro" id="IPR019410">
    <property type="entry name" value="Methyltransf_16"/>
</dbReference>
<organism evidence="1 2">
    <name type="scientific">Ignatzschineria indica</name>
    <dbReference type="NCBI Taxonomy" id="472583"/>
    <lineage>
        <taxon>Bacteria</taxon>
        <taxon>Pseudomonadati</taxon>
        <taxon>Pseudomonadota</taxon>
        <taxon>Gammaproteobacteria</taxon>
        <taxon>Cardiobacteriales</taxon>
        <taxon>Ignatzschineriaceae</taxon>
        <taxon>Ignatzschineria</taxon>
    </lineage>
</organism>
<dbReference type="GO" id="GO:0008168">
    <property type="term" value="F:methyltransferase activity"/>
    <property type="evidence" value="ECO:0007669"/>
    <property type="project" value="UniProtKB-KW"/>
</dbReference>
<dbReference type="CDD" id="cd02440">
    <property type="entry name" value="AdoMet_MTases"/>
    <property type="match status" value="1"/>
</dbReference>
<keyword evidence="1" id="KW-0808">Transferase</keyword>
<gene>
    <name evidence="1" type="ORF">DC082_05530</name>
</gene>
<dbReference type="Proteomes" id="UP000244948">
    <property type="component" value="Unassembled WGS sequence"/>
</dbReference>
<sequence>MNNITPYKTKEQQIEIHPDLSLNITSLFDQQQFFDPFNQAARLGICSAAWPLFGMLWPSSIQLANKLIKRPIAKDQSLLEIGCGLGIASMTAKLLGYDITASDRHPLAGKFLQKNSEQNKIPTIRFKHSQWGDVPTPSLEDTNAPLLQSQYDHIIASDVLYEPNAAKEVAQLIDRFGAKECTVWIIDPNRGYHNHFKRAMAQYGFQLIEMLPLTTPVNNEPYRGRLMVYLRTA</sequence>
<protein>
    <submittedName>
        <fullName evidence="1">SAM-dependent methyltransferase</fullName>
    </submittedName>
</protein>
<dbReference type="RefSeq" id="WP_109236064.1">
    <property type="nucleotide sequence ID" value="NZ_BMXZ01000001.1"/>
</dbReference>
<dbReference type="PANTHER" id="PTHR14614">
    <property type="entry name" value="HEPATOCELLULAR CARCINOMA-ASSOCIATED ANTIGEN"/>
    <property type="match status" value="1"/>
</dbReference>
<dbReference type="SUPFAM" id="SSF53335">
    <property type="entry name" value="S-adenosyl-L-methionine-dependent methyltransferases"/>
    <property type="match status" value="1"/>
</dbReference>
<dbReference type="EMBL" id="QEWR01000002">
    <property type="protein sequence ID" value="PWD84981.1"/>
    <property type="molecule type" value="Genomic_DNA"/>
</dbReference>